<dbReference type="EMBL" id="BOPG01000005">
    <property type="protein sequence ID" value="GIJ53265.1"/>
    <property type="molecule type" value="Genomic_DNA"/>
</dbReference>
<dbReference type="Proteomes" id="UP000612585">
    <property type="component" value="Unassembled WGS sequence"/>
</dbReference>
<keyword evidence="1" id="KW-0812">Transmembrane</keyword>
<proteinExistence type="predicted"/>
<dbReference type="RefSeq" id="WP_203987257.1">
    <property type="nucleotide sequence ID" value="NZ_BOPG01000005.1"/>
</dbReference>
<sequence length="348" mass="36858">MNEQLLADALASDERLAPDPHDVLAGMAGGIRRRRQRRLAGYAASVLAVLALAGGLVVTVPWQAEQAASPAPIPTPDFQRTVRFGWLPDGLSPPTYSASDTGEEVLYPMSGAVYLRVAVSHVDWQPKLDKSGWQQIQVGGRPGRLVSRPTRTLILWQLPSGHWADLEFGRGGPGGGDSQPAVQTDAERIAAGVTEGAPEPVRLAFELTHLPAGMRIVGITGATPDGYGNIEITSGSEEAINTAEGITEDGIVYDFPMLDRSGRITVSFAPGAWSASNPPPGVTRFADIGGKAAFRLGQDKGVAVDWPPHGFVQVWQPAMAKVDGPAIAPLLTLDEFRAVASGIRWLGP</sequence>
<accession>A0A8J3Z0V6</accession>
<keyword evidence="1" id="KW-1133">Transmembrane helix</keyword>
<evidence type="ECO:0000313" key="3">
    <source>
        <dbReference type="Proteomes" id="UP000612585"/>
    </source>
</evidence>
<keyword evidence="1" id="KW-0472">Membrane</keyword>
<reference evidence="2" key="1">
    <citation type="submission" date="2021-01" db="EMBL/GenBank/DDBJ databases">
        <title>Whole genome shotgun sequence of Virgisporangium aurantiacum NBRC 16421.</title>
        <authorList>
            <person name="Komaki H."/>
            <person name="Tamura T."/>
        </authorList>
    </citation>
    <scope>NUCLEOTIDE SEQUENCE</scope>
    <source>
        <strain evidence="2">NBRC 16421</strain>
    </source>
</reference>
<gene>
    <name evidence="2" type="ORF">Vau01_007810</name>
</gene>
<evidence type="ECO:0000313" key="2">
    <source>
        <dbReference type="EMBL" id="GIJ53265.1"/>
    </source>
</evidence>
<protein>
    <submittedName>
        <fullName evidence="2">Uncharacterized protein</fullName>
    </submittedName>
</protein>
<comment type="caution">
    <text evidence="2">The sequence shown here is derived from an EMBL/GenBank/DDBJ whole genome shotgun (WGS) entry which is preliminary data.</text>
</comment>
<dbReference type="AlphaFoldDB" id="A0A8J3Z0V6"/>
<name>A0A8J3Z0V6_9ACTN</name>
<organism evidence="2 3">
    <name type="scientific">Virgisporangium aurantiacum</name>
    <dbReference type="NCBI Taxonomy" id="175570"/>
    <lineage>
        <taxon>Bacteria</taxon>
        <taxon>Bacillati</taxon>
        <taxon>Actinomycetota</taxon>
        <taxon>Actinomycetes</taxon>
        <taxon>Micromonosporales</taxon>
        <taxon>Micromonosporaceae</taxon>
        <taxon>Virgisporangium</taxon>
    </lineage>
</organism>
<feature type="transmembrane region" description="Helical" evidence="1">
    <location>
        <begin position="39"/>
        <end position="62"/>
    </location>
</feature>
<evidence type="ECO:0000256" key="1">
    <source>
        <dbReference type="SAM" id="Phobius"/>
    </source>
</evidence>
<keyword evidence="3" id="KW-1185">Reference proteome</keyword>